<dbReference type="InterPro" id="IPR017732">
    <property type="entry name" value="T4/T6SS_DotU"/>
</dbReference>
<protein>
    <submittedName>
        <fullName evidence="3">DotU family type IV/VI secretion system protein</fullName>
    </submittedName>
</protein>
<dbReference type="PANTHER" id="PTHR38033">
    <property type="entry name" value="MEMBRANE PROTEIN-RELATED"/>
    <property type="match status" value="1"/>
</dbReference>
<dbReference type="EMBL" id="JBHRYB010000005">
    <property type="protein sequence ID" value="MFC3680107.1"/>
    <property type="molecule type" value="Genomic_DNA"/>
</dbReference>
<evidence type="ECO:0000256" key="1">
    <source>
        <dbReference type="SAM" id="Phobius"/>
    </source>
</evidence>
<dbReference type="Pfam" id="PF09850">
    <property type="entry name" value="DotU"/>
    <property type="match status" value="1"/>
</dbReference>
<keyword evidence="1" id="KW-1133">Transmembrane helix</keyword>
<name>A0ABV7VTB2_9GAMM</name>
<comment type="caution">
    <text evidence="3">The sequence shown here is derived from an EMBL/GenBank/DDBJ whole genome shotgun (WGS) entry which is preliminary data.</text>
</comment>
<gene>
    <name evidence="3" type="ORF">ACFOMG_08300</name>
</gene>
<dbReference type="Proteomes" id="UP001595722">
    <property type="component" value="Unassembled WGS sequence"/>
</dbReference>
<reference evidence="4" key="1">
    <citation type="journal article" date="2019" name="Int. J. Syst. Evol. Microbiol.">
        <title>The Global Catalogue of Microorganisms (GCM) 10K type strain sequencing project: providing services to taxonomists for standard genome sequencing and annotation.</title>
        <authorList>
            <consortium name="The Broad Institute Genomics Platform"/>
            <consortium name="The Broad Institute Genome Sequencing Center for Infectious Disease"/>
            <person name="Wu L."/>
            <person name="Ma J."/>
        </authorList>
    </citation>
    <scope>NUCLEOTIDE SEQUENCE [LARGE SCALE GENOMIC DNA]</scope>
    <source>
        <strain evidence="4">KCTC 42424</strain>
    </source>
</reference>
<keyword evidence="1" id="KW-0812">Transmembrane</keyword>
<keyword evidence="1" id="KW-0472">Membrane</keyword>
<evidence type="ECO:0000313" key="4">
    <source>
        <dbReference type="Proteomes" id="UP001595722"/>
    </source>
</evidence>
<evidence type="ECO:0000259" key="2">
    <source>
        <dbReference type="Pfam" id="PF09850"/>
    </source>
</evidence>
<sequence length="224" mass="25798">MRLVDYYLEDLLSIRQIIGQLSDTDKLSADELKSKFISMISNAHTNAATAGVTEEIRIKSLFPVAALIDELVLTSEWPEKSEWKNASLQRHYFNTTSAGSEFYERLNLLNRRGEDSDIREVFLICLGLGFKGKFFMPEDRPRIEEARGYNLSLLLPEDSHSRLDKTILFSQAYQKDMRENKLMRSRTNLLPIFTAIPFITVISMFVFYAAQIDNWISDIIGLVK</sequence>
<accession>A0ABV7VTB2</accession>
<dbReference type="NCBIfam" id="TIGR03349">
    <property type="entry name" value="IV_VI_DotU"/>
    <property type="match status" value="1"/>
</dbReference>
<evidence type="ECO:0000313" key="3">
    <source>
        <dbReference type="EMBL" id="MFC3680107.1"/>
    </source>
</evidence>
<feature type="transmembrane region" description="Helical" evidence="1">
    <location>
        <begin position="188"/>
        <end position="210"/>
    </location>
</feature>
<keyword evidence="4" id="KW-1185">Reference proteome</keyword>
<dbReference type="InterPro" id="IPR038522">
    <property type="entry name" value="T4/T6SS_DotU_sf"/>
</dbReference>
<organism evidence="3 4">
    <name type="scientific">Bacterioplanoides pacificum</name>
    <dbReference type="NCBI Taxonomy" id="1171596"/>
    <lineage>
        <taxon>Bacteria</taxon>
        <taxon>Pseudomonadati</taxon>
        <taxon>Pseudomonadota</taxon>
        <taxon>Gammaproteobacteria</taxon>
        <taxon>Oceanospirillales</taxon>
        <taxon>Oceanospirillaceae</taxon>
        <taxon>Bacterioplanoides</taxon>
    </lineage>
</organism>
<feature type="domain" description="Type IV / VI secretion system DotU" evidence="2">
    <location>
        <begin position="17"/>
        <end position="208"/>
    </location>
</feature>
<proteinExistence type="predicted"/>
<dbReference type="RefSeq" id="WP_376865952.1">
    <property type="nucleotide sequence ID" value="NZ_JBHRYB010000005.1"/>
</dbReference>
<dbReference type="Gene3D" id="1.25.40.590">
    <property type="entry name" value="Type IV / VI secretion system, DotU"/>
    <property type="match status" value="1"/>
</dbReference>
<dbReference type="PANTHER" id="PTHR38033:SF1">
    <property type="entry name" value="DOTU FAMILY TYPE IV_VI SECRETION SYSTEM PROTEIN"/>
    <property type="match status" value="1"/>
</dbReference>